<name>A0A3P4AVV5_9BURK</name>
<dbReference type="GO" id="GO:0003677">
    <property type="term" value="F:DNA binding"/>
    <property type="evidence" value="ECO:0007669"/>
    <property type="project" value="UniProtKB-KW"/>
</dbReference>
<dbReference type="EMBL" id="UWPJ01000005">
    <property type="protein sequence ID" value="VCU68184.1"/>
    <property type="molecule type" value="Genomic_DNA"/>
</dbReference>
<organism evidence="6 7">
    <name type="scientific">Pigmentiphaga humi</name>
    <dbReference type="NCBI Taxonomy" id="2478468"/>
    <lineage>
        <taxon>Bacteria</taxon>
        <taxon>Pseudomonadati</taxon>
        <taxon>Pseudomonadota</taxon>
        <taxon>Betaproteobacteria</taxon>
        <taxon>Burkholderiales</taxon>
        <taxon>Alcaligenaceae</taxon>
        <taxon>Pigmentiphaga</taxon>
    </lineage>
</organism>
<dbReference type="InterPro" id="IPR000847">
    <property type="entry name" value="LysR_HTH_N"/>
</dbReference>
<evidence type="ECO:0000259" key="5">
    <source>
        <dbReference type="PROSITE" id="PS50931"/>
    </source>
</evidence>
<sequence length="330" mass="36224">MQLDAYLRTNLKTRHLRLLVALDQFHGIRLVADHLHVTQPAVSKALSELEKGLGVILFERTSMGLSPNAYGKCLIRYAKNILKEVHQANDELLDLVQGTSGRVSIGAMQGVISTLLPAALTRMKALSPATTVSIKEGTLNGLIPDLRKGDLDMVVGRLPWIRSDYELKEKILIERPVMLVVRRTHPLVGKENLGWRDLQGYPWVLPPRGALLRDPLERELERHGVPMPNDYIETLSVHLTLAYLQSTDAIACLAGHVANTPATPDLVDILPLRMPALIGRVGITWNGKHTLSPSARLLFECLEASVQDAGKAGARKRRDAAGPTLPGSTT</sequence>
<dbReference type="PANTHER" id="PTHR30419:SF8">
    <property type="entry name" value="NITROGEN ASSIMILATION TRANSCRIPTIONAL ACTIVATOR-RELATED"/>
    <property type="match status" value="1"/>
</dbReference>
<dbReference type="Gene3D" id="3.40.190.10">
    <property type="entry name" value="Periplasmic binding protein-like II"/>
    <property type="match status" value="2"/>
</dbReference>
<dbReference type="AlphaFoldDB" id="A0A3P4AVV5"/>
<proteinExistence type="inferred from homology"/>
<keyword evidence="7" id="KW-1185">Reference proteome</keyword>
<dbReference type="Pfam" id="PF00126">
    <property type="entry name" value="HTH_1"/>
    <property type="match status" value="1"/>
</dbReference>
<dbReference type="SUPFAM" id="SSF46785">
    <property type="entry name" value="Winged helix' DNA-binding domain"/>
    <property type="match status" value="1"/>
</dbReference>
<dbReference type="SUPFAM" id="SSF53850">
    <property type="entry name" value="Periplasmic binding protein-like II"/>
    <property type="match status" value="1"/>
</dbReference>
<evidence type="ECO:0000313" key="6">
    <source>
        <dbReference type="EMBL" id="VCU68184.1"/>
    </source>
</evidence>
<evidence type="ECO:0000256" key="2">
    <source>
        <dbReference type="ARBA" id="ARBA00023015"/>
    </source>
</evidence>
<dbReference type="RefSeq" id="WP_246012877.1">
    <property type="nucleotide sequence ID" value="NZ_UWPJ01000005.1"/>
</dbReference>
<accession>A0A3P4AVV5</accession>
<dbReference type="InterPro" id="IPR050950">
    <property type="entry name" value="HTH-type_LysR_regulators"/>
</dbReference>
<dbReference type="Proteomes" id="UP000277294">
    <property type="component" value="Unassembled WGS sequence"/>
</dbReference>
<protein>
    <submittedName>
        <fullName evidence="6">HTH-type transcriptional regulator GbpR</fullName>
    </submittedName>
</protein>
<evidence type="ECO:0000256" key="1">
    <source>
        <dbReference type="ARBA" id="ARBA00009437"/>
    </source>
</evidence>
<dbReference type="GO" id="GO:0005829">
    <property type="term" value="C:cytosol"/>
    <property type="evidence" value="ECO:0007669"/>
    <property type="project" value="TreeGrafter"/>
</dbReference>
<dbReference type="InterPro" id="IPR005119">
    <property type="entry name" value="LysR_subst-bd"/>
</dbReference>
<dbReference type="Gene3D" id="1.10.10.10">
    <property type="entry name" value="Winged helix-like DNA-binding domain superfamily/Winged helix DNA-binding domain"/>
    <property type="match status" value="1"/>
</dbReference>
<evidence type="ECO:0000313" key="7">
    <source>
        <dbReference type="Proteomes" id="UP000277294"/>
    </source>
</evidence>
<keyword evidence="3" id="KW-0238">DNA-binding</keyword>
<dbReference type="PRINTS" id="PR00039">
    <property type="entry name" value="HTHLYSR"/>
</dbReference>
<evidence type="ECO:0000256" key="3">
    <source>
        <dbReference type="ARBA" id="ARBA00023125"/>
    </source>
</evidence>
<dbReference type="InterPro" id="IPR036390">
    <property type="entry name" value="WH_DNA-bd_sf"/>
</dbReference>
<dbReference type="InterPro" id="IPR036388">
    <property type="entry name" value="WH-like_DNA-bd_sf"/>
</dbReference>
<feature type="domain" description="HTH lysR-type" evidence="5">
    <location>
        <begin position="11"/>
        <end position="68"/>
    </location>
</feature>
<reference evidence="6 7" key="1">
    <citation type="submission" date="2018-10" db="EMBL/GenBank/DDBJ databases">
        <authorList>
            <person name="Criscuolo A."/>
        </authorList>
    </citation>
    <scope>NUCLEOTIDE SEQUENCE [LARGE SCALE GENOMIC DNA]</scope>
    <source>
        <strain evidence="6">DnA1</strain>
    </source>
</reference>
<dbReference type="PANTHER" id="PTHR30419">
    <property type="entry name" value="HTH-TYPE TRANSCRIPTIONAL REGULATOR YBHD"/>
    <property type="match status" value="1"/>
</dbReference>
<gene>
    <name evidence="6" type="primary">gbpR_2</name>
    <name evidence="6" type="ORF">PIGHUM_00234</name>
</gene>
<dbReference type="PROSITE" id="PS50931">
    <property type="entry name" value="HTH_LYSR"/>
    <property type="match status" value="1"/>
</dbReference>
<dbReference type="GO" id="GO:0003700">
    <property type="term" value="F:DNA-binding transcription factor activity"/>
    <property type="evidence" value="ECO:0007669"/>
    <property type="project" value="InterPro"/>
</dbReference>
<dbReference type="Pfam" id="PF03466">
    <property type="entry name" value="LysR_substrate"/>
    <property type="match status" value="1"/>
</dbReference>
<keyword evidence="2" id="KW-0805">Transcription regulation</keyword>
<comment type="similarity">
    <text evidence="1">Belongs to the LysR transcriptional regulatory family.</text>
</comment>
<evidence type="ECO:0000256" key="4">
    <source>
        <dbReference type="ARBA" id="ARBA00023163"/>
    </source>
</evidence>
<keyword evidence="4" id="KW-0804">Transcription</keyword>